<dbReference type="InterPro" id="IPR008264">
    <property type="entry name" value="Beta_glucanase"/>
</dbReference>
<keyword evidence="1" id="KW-0378">Hydrolase</keyword>
<dbReference type="InterPro" id="IPR013320">
    <property type="entry name" value="ConA-like_dom_sf"/>
</dbReference>
<evidence type="ECO:0000313" key="4">
    <source>
        <dbReference type="EMBL" id="KAK8945640.1"/>
    </source>
</evidence>
<feature type="domain" description="GH16" evidence="3">
    <location>
        <begin position="5"/>
        <end position="201"/>
    </location>
</feature>
<dbReference type="Proteomes" id="UP001412067">
    <property type="component" value="Unassembled WGS sequence"/>
</dbReference>
<sequence>MAEIQSIHQITTLNEIVIDYCPEVCRHFPDSGEIHITYDEQRGARWRSPSRFLHGTFGAHIRCPSGNTSGLNYNMYLSSLEGDKNQDEIDFEFLGKDNTSVQTNLYTNGVGGREQIHPLGFHASEDFHDYVIRWGPDEIAWLIDGEIVRQEVRRAGEPWPEKPMFLYASVWDASEINGGDWTGKYAGTDAPYVCVYRDVRVPIGTLVREEEVAK</sequence>
<dbReference type="SUPFAM" id="SSF49899">
    <property type="entry name" value="Concanavalin A-like lectins/glucanases"/>
    <property type="match status" value="1"/>
</dbReference>
<dbReference type="InterPro" id="IPR000757">
    <property type="entry name" value="Beta-glucanase-like"/>
</dbReference>
<dbReference type="EMBL" id="JBBWWR010000017">
    <property type="protein sequence ID" value="KAK8945640.1"/>
    <property type="molecule type" value="Genomic_DNA"/>
</dbReference>
<keyword evidence="5" id="KW-1185">Reference proteome</keyword>
<evidence type="ECO:0000259" key="3">
    <source>
        <dbReference type="PROSITE" id="PS51762"/>
    </source>
</evidence>
<dbReference type="PROSITE" id="PS51762">
    <property type="entry name" value="GH16_2"/>
    <property type="match status" value="1"/>
</dbReference>
<protein>
    <submittedName>
        <fullName evidence="4">Xyloglucan endotransglucosylase/hydrolase protein 3</fullName>
    </submittedName>
</protein>
<reference evidence="4 5" key="1">
    <citation type="journal article" date="2022" name="Nat. Plants">
        <title>Genomes of leafy and leafless Platanthera orchids illuminate the evolution of mycoheterotrophy.</title>
        <authorList>
            <person name="Li M.H."/>
            <person name="Liu K.W."/>
            <person name="Li Z."/>
            <person name="Lu H.C."/>
            <person name="Ye Q.L."/>
            <person name="Zhang D."/>
            <person name="Wang J.Y."/>
            <person name="Li Y.F."/>
            <person name="Zhong Z.M."/>
            <person name="Liu X."/>
            <person name="Yu X."/>
            <person name="Liu D.K."/>
            <person name="Tu X.D."/>
            <person name="Liu B."/>
            <person name="Hao Y."/>
            <person name="Liao X.Y."/>
            <person name="Jiang Y.T."/>
            <person name="Sun W.H."/>
            <person name="Chen J."/>
            <person name="Chen Y.Q."/>
            <person name="Ai Y."/>
            <person name="Zhai J.W."/>
            <person name="Wu S.S."/>
            <person name="Zhou Z."/>
            <person name="Hsiao Y.Y."/>
            <person name="Wu W.L."/>
            <person name="Chen Y.Y."/>
            <person name="Lin Y.F."/>
            <person name="Hsu J.L."/>
            <person name="Li C.Y."/>
            <person name="Wang Z.W."/>
            <person name="Zhao X."/>
            <person name="Zhong W.Y."/>
            <person name="Ma X.K."/>
            <person name="Ma L."/>
            <person name="Huang J."/>
            <person name="Chen G.Z."/>
            <person name="Huang M.Z."/>
            <person name="Huang L."/>
            <person name="Peng D.H."/>
            <person name="Luo Y.B."/>
            <person name="Zou S.Q."/>
            <person name="Chen S.P."/>
            <person name="Lan S."/>
            <person name="Tsai W.C."/>
            <person name="Van de Peer Y."/>
            <person name="Liu Z.J."/>
        </authorList>
    </citation>
    <scope>NUCLEOTIDE SEQUENCE [LARGE SCALE GENOMIC DNA]</scope>
    <source>
        <strain evidence="4">Lor288</strain>
    </source>
</reference>
<evidence type="ECO:0000256" key="2">
    <source>
        <dbReference type="ARBA" id="ARBA00023295"/>
    </source>
</evidence>
<evidence type="ECO:0000313" key="5">
    <source>
        <dbReference type="Proteomes" id="UP001412067"/>
    </source>
</evidence>
<name>A0ABR2LN34_9ASPA</name>
<keyword evidence="2" id="KW-0326">Glycosidase</keyword>
<dbReference type="Gene3D" id="2.60.120.200">
    <property type="match status" value="1"/>
</dbReference>
<dbReference type="PANTHER" id="PTHR31062">
    <property type="entry name" value="XYLOGLUCAN ENDOTRANSGLUCOSYLASE/HYDROLASE PROTEIN 8-RELATED"/>
    <property type="match status" value="1"/>
</dbReference>
<proteinExistence type="predicted"/>
<gene>
    <name evidence="4" type="primary">XTH3</name>
    <name evidence="4" type="ORF">KSP40_PGU001868</name>
</gene>
<dbReference type="InterPro" id="IPR044791">
    <property type="entry name" value="Beta-glucanase/XTH"/>
</dbReference>
<evidence type="ECO:0000256" key="1">
    <source>
        <dbReference type="ARBA" id="ARBA00022801"/>
    </source>
</evidence>
<dbReference type="PRINTS" id="PR00737">
    <property type="entry name" value="GLHYDRLASE16"/>
</dbReference>
<organism evidence="4 5">
    <name type="scientific">Platanthera guangdongensis</name>
    <dbReference type="NCBI Taxonomy" id="2320717"/>
    <lineage>
        <taxon>Eukaryota</taxon>
        <taxon>Viridiplantae</taxon>
        <taxon>Streptophyta</taxon>
        <taxon>Embryophyta</taxon>
        <taxon>Tracheophyta</taxon>
        <taxon>Spermatophyta</taxon>
        <taxon>Magnoliopsida</taxon>
        <taxon>Liliopsida</taxon>
        <taxon>Asparagales</taxon>
        <taxon>Orchidaceae</taxon>
        <taxon>Orchidoideae</taxon>
        <taxon>Orchideae</taxon>
        <taxon>Orchidinae</taxon>
        <taxon>Platanthera</taxon>
    </lineage>
</organism>
<accession>A0ABR2LN34</accession>
<comment type="caution">
    <text evidence="4">The sequence shown here is derived from an EMBL/GenBank/DDBJ whole genome shotgun (WGS) entry which is preliminary data.</text>
</comment>
<dbReference type="Pfam" id="PF00722">
    <property type="entry name" value="Glyco_hydro_16"/>
    <property type="match status" value="1"/>
</dbReference>